<dbReference type="Proteomes" id="UP000469558">
    <property type="component" value="Unassembled WGS sequence"/>
</dbReference>
<sequence>MDTLPTEILGIVLRWNVELSRNDKNSVVPLRLVCKAFDILLRPYIFKTVQLEFTRFLKDFQNTDSLSRVGHLCGSVYVDVMVVRDEDEISRLTDLFQNLASKVPEMQPLLMDLRRHTLNESTFDETDFRRVLSKVLKRIPNTTRLKLNLPFQVVGDKSIVATLLMASTLACIAKRGEDEEEHAPLKTLVVDHLSDTTVNAICNNPIDLTNAIITFIDLRHLVLTLKRQEKRHLHFNRNLWFLIRKASKLGTLCMIGTNPKRDKTRRHPHRGSESDFRMRSLPYPLDNNAKFDHLQFLELKRVDIDPHQLVRLIEDCSATLKELYLVDVYIKVHSAVDRDKTALWIGLRSCTRPLGACWVAQDLRNMEELHLEVLRVTNLGYDDFDEDQTSSTPNYDLDDPSNLGRSFDQRFVQAAMQPEIDTEPSTASSEAASPEVMMGESFEDYFNHVDALVTTPQDEADLPPISFAESPDPASAEDYIEDYDAEAFQLTHNTTSHFKRCIDGYFTNHNERALKELQDIVAVADRGMLLINQEVTRVRTMATVLTSVPWTIGT</sequence>
<accession>A0A8T9BVN6</accession>
<keyword evidence="2" id="KW-1185">Reference proteome</keyword>
<name>A0A8T9BVN6_9HELO</name>
<proteinExistence type="predicted"/>
<dbReference type="AlphaFoldDB" id="A0A8T9BVN6"/>
<reference evidence="1 2" key="1">
    <citation type="submission" date="2018-05" db="EMBL/GenBank/DDBJ databases">
        <title>Genome sequencing and assembly of the regulated plant pathogen Lachnellula willkommii and related sister species for the development of diagnostic species identification markers.</title>
        <authorList>
            <person name="Giroux E."/>
            <person name="Bilodeau G."/>
        </authorList>
    </citation>
    <scope>NUCLEOTIDE SEQUENCE [LARGE SCALE GENOMIC DNA]</scope>
    <source>
        <strain evidence="1 2">CBS 268.59</strain>
    </source>
</reference>
<comment type="caution">
    <text evidence="1">The sequence shown here is derived from an EMBL/GenBank/DDBJ whole genome shotgun (WGS) entry which is preliminary data.</text>
</comment>
<evidence type="ECO:0008006" key="3">
    <source>
        <dbReference type="Google" id="ProtNLM"/>
    </source>
</evidence>
<dbReference type="OrthoDB" id="4798537at2759"/>
<protein>
    <recommendedName>
        <fullName evidence="3">F-box domain-containing protein</fullName>
    </recommendedName>
</protein>
<gene>
    <name evidence="1" type="ORF">LSUE1_G008699</name>
</gene>
<dbReference type="EMBL" id="QGMK01001687">
    <property type="protein sequence ID" value="TVY65580.1"/>
    <property type="molecule type" value="Genomic_DNA"/>
</dbReference>
<evidence type="ECO:0000313" key="1">
    <source>
        <dbReference type="EMBL" id="TVY65580.1"/>
    </source>
</evidence>
<evidence type="ECO:0000313" key="2">
    <source>
        <dbReference type="Proteomes" id="UP000469558"/>
    </source>
</evidence>
<organism evidence="1 2">
    <name type="scientific">Lachnellula suecica</name>
    <dbReference type="NCBI Taxonomy" id="602035"/>
    <lineage>
        <taxon>Eukaryota</taxon>
        <taxon>Fungi</taxon>
        <taxon>Dikarya</taxon>
        <taxon>Ascomycota</taxon>
        <taxon>Pezizomycotina</taxon>
        <taxon>Leotiomycetes</taxon>
        <taxon>Helotiales</taxon>
        <taxon>Lachnaceae</taxon>
        <taxon>Lachnellula</taxon>
    </lineage>
</organism>